<comment type="caution">
    <text evidence="1">The sequence shown here is derived from an EMBL/GenBank/DDBJ whole genome shotgun (WGS) entry which is preliminary data.</text>
</comment>
<organism evidence="1 2">
    <name type="scientific">Psychrosphaera aquimarina</name>
    <dbReference type="NCBI Taxonomy" id="2044854"/>
    <lineage>
        <taxon>Bacteria</taxon>
        <taxon>Pseudomonadati</taxon>
        <taxon>Pseudomonadota</taxon>
        <taxon>Gammaproteobacteria</taxon>
        <taxon>Alteromonadales</taxon>
        <taxon>Pseudoalteromonadaceae</taxon>
        <taxon>Psychrosphaera</taxon>
    </lineage>
</organism>
<reference evidence="1 2" key="1">
    <citation type="submission" date="2023-10" db="EMBL/GenBank/DDBJ databases">
        <title>Psychrosphaera aquimaarina strain SW33 isolated from seawater.</title>
        <authorList>
            <person name="Bayburt H."/>
            <person name="Kim J.M."/>
            <person name="Choi B.J."/>
            <person name="Jeon C.O."/>
        </authorList>
    </citation>
    <scope>NUCLEOTIDE SEQUENCE [LARGE SCALE GENOMIC DNA]</scope>
    <source>
        <strain evidence="1 2">KCTC 52743</strain>
    </source>
</reference>
<name>A0ABU3R343_9GAMM</name>
<gene>
    <name evidence="1" type="ORF">RT723_14035</name>
</gene>
<keyword evidence="2" id="KW-1185">Reference proteome</keyword>
<protein>
    <submittedName>
        <fullName evidence="1">Uncharacterized protein</fullName>
    </submittedName>
</protein>
<evidence type="ECO:0000313" key="2">
    <source>
        <dbReference type="Proteomes" id="UP001257914"/>
    </source>
</evidence>
<accession>A0ABU3R343</accession>
<dbReference type="Proteomes" id="UP001257914">
    <property type="component" value="Unassembled WGS sequence"/>
</dbReference>
<proteinExistence type="predicted"/>
<dbReference type="EMBL" id="JAWCUA010000010">
    <property type="protein sequence ID" value="MDU0114090.1"/>
    <property type="molecule type" value="Genomic_DNA"/>
</dbReference>
<evidence type="ECO:0000313" key="1">
    <source>
        <dbReference type="EMBL" id="MDU0114090.1"/>
    </source>
</evidence>
<dbReference type="PROSITE" id="PS51257">
    <property type="entry name" value="PROKAR_LIPOPROTEIN"/>
    <property type="match status" value="1"/>
</dbReference>
<sequence length="189" mass="21505">MYRILLLTFTSFYFLIGCNTESQKDQYYQLVVLYENHAWGFQQQGIYLTNNGELFSFINNETMTDNKGILEGKSYSEIYLNSLLTTSSQLLEAIDKTVLQRLATKIEKVENTNISESTYTCADAGKLSFIIFEYNPTSGVYSPIILEQRGDIASANLSEDAKTIVDWLDSKLKEYQIVILDGCESPFKS</sequence>
<dbReference type="RefSeq" id="WP_315947682.1">
    <property type="nucleotide sequence ID" value="NZ_JAWCUA010000010.1"/>
</dbReference>